<dbReference type="GO" id="GO:0003729">
    <property type="term" value="F:mRNA binding"/>
    <property type="evidence" value="ECO:0007669"/>
    <property type="project" value="TreeGrafter"/>
</dbReference>
<keyword evidence="3 4" id="KW-0687">Ribonucleoprotein</keyword>
<dbReference type="Proteomes" id="UP000510842">
    <property type="component" value="Chromosome"/>
</dbReference>
<keyword evidence="8" id="KW-1185">Reference proteome</keyword>
<evidence type="ECO:0000256" key="6">
    <source>
        <dbReference type="RuleBase" id="RU003878"/>
    </source>
</evidence>
<dbReference type="RefSeq" id="WP_180824901.1">
    <property type="nucleotide sequence ID" value="NZ_LR744089.1"/>
</dbReference>
<dbReference type="PANTHER" id="PTHR11545:SF2">
    <property type="entry name" value="LARGE RIBOSOMAL SUBUNIT PROTEIN UL13M"/>
    <property type="match status" value="1"/>
</dbReference>
<keyword evidence="2 4" id="KW-0689">Ribosomal protein</keyword>
<dbReference type="Pfam" id="PF00572">
    <property type="entry name" value="Ribosomal_L13"/>
    <property type="match status" value="1"/>
</dbReference>
<reference evidence="7 8" key="1">
    <citation type="submission" date="2019-12" db="EMBL/GenBank/DDBJ databases">
        <authorList>
            <person name="Santos-Garcia D."/>
            <person name="Santos-Garcia D."/>
            <person name="Santos-Garcia D."/>
        </authorList>
    </citation>
    <scope>NUCLEOTIDE SEQUENCE [LARGE SCALE GENOMIC DNA]</scope>
    <source>
        <strain evidence="7">PeMo</strain>
    </source>
</reference>
<evidence type="ECO:0000313" key="8">
    <source>
        <dbReference type="Proteomes" id="UP000510842"/>
    </source>
</evidence>
<evidence type="ECO:0000256" key="3">
    <source>
        <dbReference type="ARBA" id="ARBA00023274"/>
    </source>
</evidence>
<proteinExistence type="inferred from homology"/>
<evidence type="ECO:0000256" key="2">
    <source>
        <dbReference type="ARBA" id="ARBA00022980"/>
    </source>
</evidence>
<comment type="subunit">
    <text evidence="4">Part of the 50S ribosomal subunit.</text>
</comment>
<dbReference type="GO" id="GO:0006412">
    <property type="term" value="P:translation"/>
    <property type="evidence" value="ECO:0007669"/>
    <property type="project" value="UniProtKB-UniRule"/>
</dbReference>
<dbReference type="EMBL" id="LR744089">
    <property type="protein sequence ID" value="CAA3707540.1"/>
    <property type="molecule type" value="Genomic_DNA"/>
</dbReference>
<dbReference type="NCBIfam" id="TIGR01066">
    <property type="entry name" value="rplM_bact"/>
    <property type="match status" value="1"/>
</dbReference>
<sequence>MKTFNVKVKDVKREWYIINAYKKTLGRLSTKIVYFLLGKNKVIYNNYLNVGDNIIIINAAQIKLTGKKLIKKIYYYHTGYPSGLRKIKLLDMIKKNPEKIIKIAVKGMLPKNSLGRLISKKLKIYKGKQHPHMAQQPLELLI</sequence>
<dbReference type="InterPro" id="IPR036899">
    <property type="entry name" value="Ribosomal_uL13_sf"/>
</dbReference>
<comment type="function">
    <text evidence="4 6">This protein is one of the early assembly proteins of the 50S ribosomal subunit, although it is not seen to bind rRNA by itself. It is important during the early stages of 50S assembly.</text>
</comment>
<dbReference type="InterPro" id="IPR005822">
    <property type="entry name" value="Ribosomal_uL13"/>
</dbReference>
<comment type="similarity">
    <text evidence="1 4 5">Belongs to the universal ribosomal protein uL13 family.</text>
</comment>
<dbReference type="InterPro" id="IPR005823">
    <property type="entry name" value="Ribosomal_uL13_bac-type"/>
</dbReference>
<dbReference type="InterPro" id="IPR023563">
    <property type="entry name" value="Ribosomal_uL13_CS"/>
</dbReference>
<protein>
    <recommendedName>
        <fullName evidence="4">Large ribosomal subunit protein uL13</fullName>
    </recommendedName>
</protein>
<name>A0A6S6RWH1_9GAMM</name>
<evidence type="ECO:0000256" key="1">
    <source>
        <dbReference type="ARBA" id="ARBA00006227"/>
    </source>
</evidence>
<evidence type="ECO:0000256" key="5">
    <source>
        <dbReference type="RuleBase" id="RU003877"/>
    </source>
</evidence>
<dbReference type="GO" id="GO:0017148">
    <property type="term" value="P:negative regulation of translation"/>
    <property type="evidence" value="ECO:0007669"/>
    <property type="project" value="TreeGrafter"/>
</dbReference>
<dbReference type="GO" id="GO:0022625">
    <property type="term" value="C:cytosolic large ribosomal subunit"/>
    <property type="evidence" value="ECO:0007669"/>
    <property type="project" value="TreeGrafter"/>
</dbReference>
<dbReference type="PIRSF" id="PIRSF002181">
    <property type="entry name" value="Ribosomal_L13"/>
    <property type="match status" value="1"/>
</dbReference>
<dbReference type="SUPFAM" id="SSF52161">
    <property type="entry name" value="Ribosomal protein L13"/>
    <property type="match status" value="1"/>
</dbReference>
<dbReference type="GO" id="GO:0003735">
    <property type="term" value="F:structural constituent of ribosome"/>
    <property type="evidence" value="ECO:0007669"/>
    <property type="project" value="InterPro"/>
</dbReference>
<dbReference type="Gene3D" id="3.90.1180.10">
    <property type="entry name" value="Ribosomal protein L13"/>
    <property type="match status" value="1"/>
</dbReference>
<gene>
    <name evidence="4 6 7" type="primary">rplM</name>
    <name evidence="7" type="ORF">PEMO_0224</name>
</gene>
<dbReference type="PROSITE" id="PS00783">
    <property type="entry name" value="RIBOSOMAL_L13"/>
    <property type="match status" value="1"/>
</dbReference>
<evidence type="ECO:0000313" key="7">
    <source>
        <dbReference type="EMBL" id="CAA3707540.1"/>
    </source>
</evidence>
<dbReference type="AlphaFoldDB" id="A0A6S6RWH1"/>
<dbReference type="PANTHER" id="PTHR11545">
    <property type="entry name" value="RIBOSOMAL PROTEIN L13"/>
    <property type="match status" value="1"/>
</dbReference>
<dbReference type="CDD" id="cd00392">
    <property type="entry name" value="Ribosomal_L13"/>
    <property type="match status" value="1"/>
</dbReference>
<accession>A0A6S6RWH1</accession>
<organism evidence="7 8">
    <name type="scientific">Candidatus Portiera aleyrodidarum</name>
    <name type="common">primary endosymbiont of Bemisia tabaci</name>
    <dbReference type="NCBI Taxonomy" id="91844"/>
    <lineage>
        <taxon>Bacteria</taxon>
        <taxon>Pseudomonadati</taxon>
        <taxon>Pseudomonadota</taxon>
        <taxon>Gammaproteobacteria</taxon>
        <taxon>Candidatus Johnevansiales</taxon>
        <taxon>Candidatus Johnevansiaceae</taxon>
        <taxon>Candidatus Portiera</taxon>
    </lineage>
</organism>
<evidence type="ECO:0000256" key="4">
    <source>
        <dbReference type="HAMAP-Rule" id="MF_01366"/>
    </source>
</evidence>
<dbReference type="HAMAP" id="MF_01366">
    <property type="entry name" value="Ribosomal_uL13"/>
    <property type="match status" value="1"/>
</dbReference>